<organism evidence="1">
    <name type="scientific">Fagus sylvatica</name>
    <name type="common">Beechnut</name>
    <dbReference type="NCBI Taxonomy" id="28930"/>
    <lineage>
        <taxon>Eukaryota</taxon>
        <taxon>Viridiplantae</taxon>
        <taxon>Streptophyta</taxon>
        <taxon>Embryophyta</taxon>
        <taxon>Tracheophyta</taxon>
        <taxon>Spermatophyta</taxon>
        <taxon>Magnoliopsida</taxon>
        <taxon>eudicotyledons</taxon>
        <taxon>Gunneridae</taxon>
        <taxon>Pentapetalae</taxon>
        <taxon>rosids</taxon>
        <taxon>fabids</taxon>
        <taxon>Fagales</taxon>
        <taxon>Fagaceae</taxon>
        <taxon>Fagus</taxon>
    </lineage>
</organism>
<sequence length="190" mass="21467">MEDEVRRPLLDGLEFSAISHDDVVWLDRLFDEEEVLGVVQGFNGDKSPHPDVVFSARGDPLSPLLFAIVVEALSRLMDQAVIGGLLSGFFVSTDEDHQRVITHLLLADDTLILCDVVPTQIETYIWNPIIEGMERRLAGWKRLYHSKGGSLPRVIYYFDETRSVTSSSRLFEMMSYIGLLPSPEASRTKR</sequence>
<dbReference type="AlphaFoldDB" id="A0A2N9J5A7"/>
<evidence type="ECO:0000313" key="1">
    <source>
        <dbReference type="EMBL" id="SPD32018.1"/>
    </source>
</evidence>
<reference evidence="1" key="1">
    <citation type="submission" date="2018-02" db="EMBL/GenBank/DDBJ databases">
        <authorList>
            <person name="Cohen D.B."/>
            <person name="Kent A.D."/>
        </authorList>
    </citation>
    <scope>NUCLEOTIDE SEQUENCE</scope>
</reference>
<protein>
    <recommendedName>
        <fullName evidence="2">Reverse transcriptase domain-containing protein</fullName>
    </recommendedName>
</protein>
<evidence type="ECO:0008006" key="2">
    <source>
        <dbReference type="Google" id="ProtNLM"/>
    </source>
</evidence>
<dbReference type="EMBL" id="OIVN01006384">
    <property type="protein sequence ID" value="SPD32018.1"/>
    <property type="molecule type" value="Genomic_DNA"/>
</dbReference>
<proteinExistence type="predicted"/>
<accession>A0A2N9J5A7</accession>
<gene>
    <name evidence="1" type="ORF">FSB_LOCUS59900</name>
</gene>
<name>A0A2N9J5A7_FAGSY</name>